<evidence type="ECO:0000256" key="1">
    <source>
        <dbReference type="ARBA" id="ARBA00004613"/>
    </source>
</evidence>
<feature type="domain" description="Ig-like" evidence="10">
    <location>
        <begin position="198"/>
        <end position="269"/>
    </location>
</feature>
<dbReference type="PROSITE" id="PS50287">
    <property type="entry name" value="SRCR_2"/>
    <property type="match status" value="1"/>
</dbReference>
<evidence type="ECO:0000256" key="7">
    <source>
        <dbReference type="PROSITE-ProRule" id="PRU00196"/>
    </source>
</evidence>
<evidence type="ECO:0000256" key="6">
    <source>
        <dbReference type="ARBA" id="ARBA00023180"/>
    </source>
</evidence>
<evidence type="ECO:0000256" key="2">
    <source>
        <dbReference type="ARBA" id="ARBA00022525"/>
    </source>
</evidence>
<keyword evidence="8" id="KW-0812">Transmembrane</keyword>
<keyword evidence="8" id="KW-1133">Transmembrane helix</keyword>
<dbReference type="Pfam" id="PF00530">
    <property type="entry name" value="SRCR"/>
    <property type="match status" value="1"/>
</dbReference>
<keyword evidence="4" id="KW-0677">Repeat</keyword>
<dbReference type="InterPro" id="IPR013783">
    <property type="entry name" value="Ig-like_fold"/>
</dbReference>
<dbReference type="Gene3D" id="2.60.40.10">
    <property type="entry name" value="Immunoglobulins"/>
    <property type="match status" value="3"/>
</dbReference>
<dbReference type="SMART" id="SM00409">
    <property type="entry name" value="IG"/>
    <property type="match status" value="4"/>
</dbReference>
<keyword evidence="12" id="KW-1185">Reference proteome</keyword>
<keyword evidence="8" id="KW-0472">Membrane</keyword>
<dbReference type="InterPro" id="IPR036179">
    <property type="entry name" value="Ig-like_dom_sf"/>
</dbReference>
<dbReference type="Pfam" id="PF13895">
    <property type="entry name" value="Ig_2"/>
    <property type="match status" value="3"/>
</dbReference>
<dbReference type="Gene3D" id="3.10.250.10">
    <property type="entry name" value="SRCR-like domain"/>
    <property type="match status" value="1"/>
</dbReference>
<keyword evidence="5 7" id="KW-1015">Disulfide bond</keyword>
<dbReference type="Proteomes" id="UP001369086">
    <property type="component" value="Unassembled WGS sequence"/>
</dbReference>
<evidence type="ECO:0000256" key="8">
    <source>
        <dbReference type="SAM" id="Phobius"/>
    </source>
</evidence>
<proteinExistence type="predicted"/>
<dbReference type="SUPFAM" id="SSF48726">
    <property type="entry name" value="Immunoglobulin"/>
    <property type="match status" value="3"/>
</dbReference>
<feature type="non-terminal residue" evidence="11">
    <location>
        <position position="1"/>
    </location>
</feature>
<dbReference type="PANTHER" id="PTHR48071:SF15">
    <property type="entry name" value="SRCR DOMAIN-CONTAINING PROTEIN"/>
    <property type="match status" value="1"/>
</dbReference>
<dbReference type="InterPro" id="IPR003599">
    <property type="entry name" value="Ig_sub"/>
</dbReference>
<keyword evidence="3" id="KW-0732">Signal</keyword>
<dbReference type="InterPro" id="IPR001190">
    <property type="entry name" value="SRCR"/>
</dbReference>
<comment type="caution">
    <text evidence="7">Lacks conserved residue(s) required for the propagation of feature annotation.</text>
</comment>
<dbReference type="InterPro" id="IPR007110">
    <property type="entry name" value="Ig-like_dom"/>
</dbReference>
<keyword evidence="2" id="KW-0964">Secreted</keyword>
<evidence type="ECO:0000256" key="3">
    <source>
        <dbReference type="ARBA" id="ARBA00022729"/>
    </source>
</evidence>
<dbReference type="PROSITE" id="PS50835">
    <property type="entry name" value="IG_LIKE"/>
    <property type="match status" value="2"/>
</dbReference>
<reference evidence="11 12" key="1">
    <citation type="submission" date="2021-05" db="EMBL/GenBank/DDBJ databases">
        <authorList>
            <person name="Zahm M."/>
            <person name="Klopp C."/>
            <person name="Cabau C."/>
            <person name="Kuhl H."/>
            <person name="Suciu R."/>
            <person name="Ciorpac M."/>
            <person name="Holostenco D."/>
            <person name="Gessner J."/>
            <person name="Wuertz S."/>
            <person name="Hohne C."/>
            <person name="Stock M."/>
            <person name="Gislard M."/>
            <person name="Lluch J."/>
            <person name="Milhes M."/>
            <person name="Lampietro C."/>
            <person name="Lopez Roques C."/>
            <person name="Donnadieu C."/>
            <person name="Du K."/>
            <person name="Schartl M."/>
            <person name="Guiguen Y."/>
        </authorList>
    </citation>
    <scope>NUCLEOTIDE SEQUENCE [LARGE SCALE GENOMIC DNA]</scope>
    <source>
        <strain evidence="11">Hh-F2</strain>
        <tissue evidence="11">Blood</tissue>
    </source>
</reference>
<feature type="disulfide bond" evidence="7">
    <location>
        <begin position="79"/>
        <end position="89"/>
    </location>
</feature>
<evidence type="ECO:0000313" key="12">
    <source>
        <dbReference type="Proteomes" id="UP001369086"/>
    </source>
</evidence>
<protein>
    <submittedName>
        <fullName evidence="11">Uncharacterized protein</fullName>
    </submittedName>
</protein>
<feature type="domain" description="SRCR" evidence="9">
    <location>
        <begin position="10"/>
        <end position="111"/>
    </location>
</feature>
<dbReference type="InterPro" id="IPR036772">
    <property type="entry name" value="SRCR-like_dom_sf"/>
</dbReference>
<gene>
    <name evidence="11" type="ORF">HHUSO_G35990</name>
</gene>
<evidence type="ECO:0000259" key="9">
    <source>
        <dbReference type="PROSITE" id="PS50287"/>
    </source>
</evidence>
<organism evidence="11 12">
    <name type="scientific">Huso huso</name>
    <name type="common">Beluga</name>
    <name type="synonym">Acipenser huso</name>
    <dbReference type="NCBI Taxonomy" id="61971"/>
    <lineage>
        <taxon>Eukaryota</taxon>
        <taxon>Metazoa</taxon>
        <taxon>Chordata</taxon>
        <taxon>Craniata</taxon>
        <taxon>Vertebrata</taxon>
        <taxon>Euteleostomi</taxon>
        <taxon>Actinopterygii</taxon>
        <taxon>Chondrostei</taxon>
        <taxon>Acipenseriformes</taxon>
        <taxon>Acipenseridae</taxon>
        <taxon>Huso</taxon>
    </lineage>
</organism>
<name>A0ABR0Y1Z4_HUSHU</name>
<dbReference type="EMBL" id="JAHFZB010000054">
    <property type="protein sequence ID" value="KAK6466697.1"/>
    <property type="molecule type" value="Genomic_DNA"/>
</dbReference>
<dbReference type="SMART" id="SM00202">
    <property type="entry name" value="SR"/>
    <property type="match status" value="1"/>
</dbReference>
<comment type="caution">
    <text evidence="11">The sequence shown here is derived from an EMBL/GenBank/DDBJ whole genome shotgun (WGS) entry which is preliminary data.</text>
</comment>
<evidence type="ECO:0000256" key="4">
    <source>
        <dbReference type="ARBA" id="ARBA00022737"/>
    </source>
</evidence>
<dbReference type="PANTHER" id="PTHR48071">
    <property type="entry name" value="SRCR DOMAIN-CONTAINING PROTEIN"/>
    <property type="match status" value="1"/>
</dbReference>
<dbReference type="SUPFAM" id="SSF56487">
    <property type="entry name" value="SRCR-like"/>
    <property type="match status" value="1"/>
</dbReference>
<evidence type="ECO:0000256" key="5">
    <source>
        <dbReference type="ARBA" id="ARBA00023157"/>
    </source>
</evidence>
<accession>A0ABR0Y1Z4</accession>
<feature type="domain" description="Ig-like" evidence="10">
    <location>
        <begin position="294"/>
        <end position="377"/>
    </location>
</feature>
<comment type="subcellular location">
    <subcellularLocation>
        <location evidence="1">Secreted</location>
    </subcellularLocation>
</comment>
<keyword evidence="6" id="KW-0325">Glycoprotein</keyword>
<sequence>LSLFPDSVKTRLMDGHGPCAGRVEVFYRGEWGRVCNTDWDTKDSNVVCAELNCGEVLSFHQAPIFRSGQGRGWRSKVHCSSTETSLRDCPGGTDWDQDYCSHNQEVGVVCGASFKKPQIVVSVQGVVKLNCLTTETLSNVTYLLVKNSKLLDENGNGTFYIGNRNASDSNGNDTCRIVREKEFSSDSSPISITITAPPALSVNSSVSVRGADVTMQCSLSSSYQSPGWFILYRDREEVQEQSVPGGVNSFTFNLTRNTTHGQQGEYSCRYYTQSQTGWVLTEHSAPVTITEHLPVVITSFKKPQIVVSVRGVVKLNCLTTETLSNVTYLLVKNSKPLDENGNGTFYIGNRNASDSNGNYTCRIVREKEFSSDSSPISITITAPPALSVNSSVSVRGADVTMQCSLSSSYQSPGWFILYRDREEVQEQSVPGGVNSFTFNLIRNTTHGQQGEYSCRYYTQSQTGWVLTEHSAPVTITEHLPVVISSCTWVAIGTGSAVGLIILVCVAALCVWKIIQGRKEPNRSSLDLCPQNQPDHIYELEPMPAVKVPDTEVSQQRNEDDISYASLNSDFLRQNRATVNQEREACVYADVIAGH</sequence>
<feature type="transmembrane region" description="Helical" evidence="8">
    <location>
        <begin position="488"/>
        <end position="514"/>
    </location>
</feature>
<dbReference type="PRINTS" id="PR00258">
    <property type="entry name" value="SPERACTRCPTR"/>
</dbReference>
<evidence type="ECO:0000313" key="11">
    <source>
        <dbReference type="EMBL" id="KAK6466697.1"/>
    </source>
</evidence>
<evidence type="ECO:0000259" key="10">
    <source>
        <dbReference type="PROSITE" id="PS50835"/>
    </source>
</evidence>